<dbReference type="EMBL" id="JAWDJW010006487">
    <property type="protein sequence ID" value="KAK3064537.1"/>
    <property type="molecule type" value="Genomic_DNA"/>
</dbReference>
<comment type="caution">
    <text evidence="1">The sequence shown here is derived from an EMBL/GenBank/DDBJ whole genome shotgun (WGS) entry which is preliminary data.</text>
</comment>
<name>A0ACC3DAT8_9PEZI</name>
<evidence type="ECO:0000313" key="1">
    <source>
        <dbReference type="EMBL" id="KAK3064537.1"/>
    </source>
</evidence>
<protein>
    <submittedName>
        <fullName evidence="1">Uncharacterized protein</fullName>
    </submittedName>
</protein>
<dbReference type="Proteomes" id="UP001186974">
    <property type="component" value="Unassembled WGS sequence"/>
</dbReference>
<reference evidence="1" key="1">
    <citation type="submission" date="2024-09" db="EMBL/GenBank/DDBJ databases">
        <title>Black Yeasts Isolated from many extreme environments.</title>
        <authorList>
            <person name="Coleine C."/>
            <person name="Stajich J.E."/>
            <person name="Selbmann L."/>
        </authorList>
    </citation>
    <scope>NUCLEOTIDE SEQUENCE</scope>
    <source>
        <strain evidence="1">CCFEE 5737</strain>
    </source>
</reference>
<organism evidence="1 2">
    <name type="scientific">Coniosporium uncinatum</name>
    <dbReference type="NCBI Taxonomy" id="93489"/>
    <lineage>
        <taxon>Eukaryota</taxon>
        <taxon>Fungi</taxon>
        <taxon>Dikarya</taxon>
        <taxon>Ascomycota</taxon>
        <taxon>Pezizomycotina</taxon>
        <taxon>Dothideomycetes</taxon>
        <taxon>Dothideomycetes incertae sedis</taxon>
        <taxon>Coniosporium</taxon>
    </lineage>
</organism>
<sequence length="100" mass="10984">MAYSSRMLPLLYDIYGTPENDYHSAHTIFHSTARPHTLLGYKRKKAYGLKSKPEVAVSTISTPAAAPPSAMLALRSRSEMASTMRDAQRTGDVGQWAARA</sequence>
<proteinExistence type="predicted"/>
<gene>
    <name evidence="1" type="ORF">LTS18_006354</name>
</gene>
<keyword evidence="2" id="KW-1185">Reference proteome</keyword>
<accession>A0ACC3DAT8</accession>
<evidence type="ECO:0000313" key="2">
    <source>
        <dbReference type="Proteomes" id="UP001186974"/>
    </source>
</evidence>